<dbReference type="Gene3D" id="1.25.40.20">
    <property type="entry name" value="Ankyrin repeat-containing domain"/>
    <property type="match status" value="2"/>
</dbReference>
<dbReference type="SMART" id="SM00248">
    <property type="entry name" value="ANK"/>
    <property type="match status" value="5"/>
</dbReference>
<evidence type="ECO:0000313" key="4">
    <source>
        <dbReference type="Proteomes" id="UP000001542"/>
    </source>
</evidence>
<feature type="region of interest" description="Disordered" evidence="1">
    <location>
        <begin position="1"/>
        <end position="40"/>
    </location>
</feature>
<gene>
    <name evidence="3" type="ORF">TVAG_359960</name>
</gene>
<dbReference type="KEGG" id="tva:4774396"/>
<reference evidence="3" key="1">
    <citation type="submission" date="2006-10" db="EMBL/GenBank/DDBJ databases">
        <authorList>
            <person name="Amadeo P."/>
            <person name="Zhao Q."/>
            <person name="Wortman J."/>
            <person name="Fraser-Liggett C."/>
            <person name="Carlton J."/>
        </authorList>
    </citation>
    <scope>NUCLEOTIDE SEQUENCE</scope>
    <source>
        <strain evidence="3">G3</strain>
    </source>
</reference>
<dbReference type="VEuPathDB" id="TrichDB:TVAGG3_0968010"/>
<dbReference type="Pfam" id="PF11929">
    <property type="entry name" value="DUF3447"/>
    <property type="match status" value="1"/>
</dbReference>
<evidence type="ECO:0000313" key="3">
    <source>
        <dbReference type="EMBL" id="EAY16387.1"/>
    </source>
</evidence>
<dbReference type="InterPro" id="IPR002110">
    <property type="entry name" value="Ankyrin_rpt"/>
</dbReference>
<evidence type="ECO:0000259" key="2">
    <source>
        <dbReference type="Pfam" id="PF11929"/>
    </source>
</evidence>
<dbReference type="SMR" id="A2DTB5"/>
<reference evidence="3" key="2">
    <citation type="journal article" date="2007" name="Science">
        <title>Draft genome sequence of the sexually transmitted pathogen Trichomonas vaginalis.</title>
        <authorList>
            <person name="Carlton J.M."/>
            <person name="Hirt R.P."/>
            <person name="Silva J.C."/>
            <person name="Delcher A.L."/>
            <person name="Schatz M."/>
            <person name="Zhao Q."/>
            <person name="Wortman J.R."/>
            <person name="Bidwell S.L."/>
            <person name="Alsmark U.C.M."/>
            <person name="Besteiro S."/>
            <person name="Sicheritz-Ponten T."/>
            <person name="Noel C.J."/>
            <person name="Dacks J.B."/>
            <person name="Foster P.G."/>
            <person name="Simillion C."/>
            <person name="Van de Peer Y."/>
            <person name="Miranda-Saavedra D."/>
            <person name="Barton G.J."/>
            <person name="Westrop G.D."/>
            <person name="Mueller S."/>
            <person name="Dessi D."/>
            <person name="Fiori P.L."/>
            <person name="Ren Q."/>
            <person name="Paulsen I."/>
            <person name="Zhang H."/>
            <person name="Bastida-Corcuera F.D."/>
            <person name="Simoes-Barbosa A."/>
            <person name="Brown M.T."/>
            <person name="Hayes R.D."/>
            <person name="Mukherjee M."/>
            <person name="Okumura C.Y."/>
            <person name="Schneider R."/>
            <person name="Smith A.J."/>
            <person name="Vanacova S."/>
            <person name="Villalvazo M."/>
            <person name="Haas B.J."/>
            <person name="Pertea M."/>
            <person name="Feldblyum T.V."/>
            <person name="Utterback T.R."/>
            <person name="Shu C.L."/>
            <person name="Osoegawa K."/>
            <person name="de Jong P.J."/>
            <person name="Hrdy I."/>
            <person name="Horvathova L."/>
            <person name="Zubacova Z."/>
            <person name="Dolezal P."/>
            <person name="Malik S.B."/>
            <person name="Logsdon J.M. Jr."/>
            <person name="Henze K."/>
            <person name="Gupta A."/>
            <person name="Wang C.C."/>
            <person name="Dunne R.L."/>
            <person name="Upcroft J.A."/>
            <person name="Upcroft P."/>
            <person name="White O."/>
            <person name="Salzberg S.L."/>
            <person name="Tang P."/>
            <person name="Chiu C.-H."/>
            <person name="Lee Y.-S."/>
            <person name="Embley T.M."/>
            <person name="Coombs G.H."/>
            <person name="Mottram J.C."/>
            <person name="Tachezy J."/>
            <person name="Fraser-Liggett C.M."/>
            <person name="Johnson P.J."/>
        </authorList>
    </citation>
    <scope>NUCLEOTIDE SEQUENCE [LARGE SCALE GENOMIC DNA]</scope>
    <source>
        <strain evidence="3">G3</strain>
    </source>
</reference>
<dbReference type="SUPFAM" id="SSF48403">
    <property type="entry name" value="Ankyrin repeat"/>
    <property type="match status" value="1"/>
</dbReference>
<sequence length="696" mass="80770">MIDVQVFDNNDNPNNSDEDSSSYSEEEEAESGDSSDQDETHFNRARENKIKEYNGDLMNFNLAEFTIPDEFPDSLREKFEIEQKFREISEDIVEELADKLEEFVKKSPSNQLFVIQIIDSVAIAKPKLVQLLAKVFSRIVQYVPIDSNLAWESGYLNNYLSKVGLNSHKHSGNTETDLGDDDILYPKDSIQYFTTIDDLESFQDFELKRSCQQEEEELYFVEHEGDLLCLAARFGSIRIFKYLLISGNIEITQNTFICAVKGGNIEIVRHCLKYNNDPLESMRTAIHCNNYQLVEWMIDEYQILPLIYAPLERNTLRYFFPLLDRIQFCTRQNISSAISYAFKSGYNEIGIYLLRKFAVPNMDYFGILMWMAIGQYKDEILEFLDLPITKQIMENYASSFISYIVDNCTFLIKDILKYEVIQNYFSAVLRGIMYNKSALQQLIDCEIDLGKIYKEKYGENMYNVIAGSVAFLCETAYDNLDIFVKVLEKCDISENFFQELVNNCLSCGCYQLFKFISSYEKFSSMKPYIDIDKSVRRIRGREIDLETFKLALSLGSNYVPNREESGLHSTDLMKFNKLCYIELFRFFAEKNLVNFRNRKNRTSFHIMIHNKLYDLAMEILNTFKGIDLNAKDSKGLTPLILAVSYFKNGRTELFNLIKLMISYGADPKIVSSKGKSALDYAESVPKKSELLQLFEN</sequence>
<name>A2DTB5_TRIV3</name>
<proteinExistence type="predicted"/>
<dbReference type="EMBL" id="DS113243">
    <property type="protein sequence ID" value="EAY16387.1"/>
    <property type="molecule type" value="Genomic_DNA"/>
</dbReference>
<feature type="domain" description="DUF3447" evidence="2">
    <location>
        <begin position="248"/>
        <end position="320"/>
    </location>
</feature>
<dbReference type="PANTHER" id="PTHR24159">
    <property type="match status" value="1"/>
</dbReference>
<protein>
    <recommendedName>
        <fullName evidence="2">DUF3447 domain-containing protein</fullName>
    </recommendedName>
</protein>
<dbReference type="Proteomes" id="UP000001542">
    <property type="component" value="Unassembled WGS sequence"/>
</dbReference>
<dbReference type="VEuPathDB" id="TrichDB:TVAG_359960"/>
<dbReference type="InParanoid" id="A2DTB5"/>
<dbReference type="RefSeq" id="XP_001328610.1">
    <property type="nucleotide sequence ID" value="XM_001328575.1"/>
</dbReference>
<organism evidence="3 4">
    <name type="scientific">Trichomonas vaginalis (strain ATCC PRA-98 / G3)</name>
    <dbReference type="NCBI Taxonomy" id="412133"/>
    <lineage>
        <taxon>Eukaryota</taxon>
        <taxon>Metamonada</taxon>
        <taxon>Parabasalia</taxon>
        <taxon>Trichomonadida</taxon>
        <taxon>Trichomonadidae</taxon>
        <taxon>Trichomonas</taxon>
    </lineage>
</organism>
<keyword evidence="4" id="KW-1185">Reference proteome</keyword>
<dbReference type="InterPro" id="IPR036770">
    <property type="entry name" value="Ankyrin_rpt-contain_sf"/>
</dbReference>
<dbReference type="AlphaFoldDB" id="A2DTB5"/>
<evidence type="ECO:0000256" key="1">
    <source>
        <dbReference type="SAM" id="MobiDB-lite"/>
    </source>
</evidence>
<dbReference type="InterPro" id="IPR020683">
    <property type="entry name" value="DUF3447"/>
</dbReference>
<feature type="compositionally biased region" description="Acidic residues" evidence="1">
    <location>
        <begin position="16"/>
        <end position="37"/>
    </location>
</feature>
<accession>A2DTB5</accession>
<dbReference type="PANTHER" id="PTHR24159:SF5">
    <property type="entry name" value="ANK_REP_REGION DOMAIN-CONTAINING PROTEIN"/>
    <property type="match status" value="1"/>
</dbReference>